<evidence type="ECO:0000256" key="1">
    <source>
        <dbReference type="SAM" id="MobiDB-lite"/>
    </source>
</evidence>
<proteinExistence type="predicted"/>
<sequence length="203" mass="22509">MRAFSSPTTYCKLKTIMASRSLSNQGFQGPLIIHKSQFLGQNHFTIPPRRTISSLHPKTIPNKPPTIRAKFDLAELLGGRGICNGEIGLQQELNKVTENPPHNTGNPSKKSAQKEEGLARRADIEGIPEDAFEKELFGLTGGFPGGEKGLQKFIEGYPLHDLIEAEKQARTELVPRPMKKTKLPELKLKLPQLSSFTGNDRSR</sequence>
<comment type="caution">
    <text evidence="2">The sequence shown here is derived from an EMBL/GenBank/DDBJ whole genome shotgun (WGS) entry which is preliminary data.</text>
</comment>
<dbReference type="GO" id="GO:0009767">
    <property type="term" value="P:photosynthetic electron transport chain"/>
    <property type="evidence" value="ECO:0007669"/>
    <property type="project" value="InterPro"/>
</dbReference>
<dbReference type="Proteomes" id="UP001153076">
    <property type="component" value="Unassembled WGS sequence"/>
</dbReference>
<feature type="compositionally biased region" description="Polar residues" evidence="1">
    <location>
        <begin position="96"/>
        <end position="110"/>
    </location>
</feature>
<dbReference type="PANTHER" id="PTHR35494">
    <property type="entry name" value="NAD(P)H-QUINONE OXIDOREDUCTASE SUBUNIT S, CHLOROPLASTIC"/>
    <property type="match status" value="1"/>
</dbReference>
<dbReference type="AlphaFoldDB" id="A0A9Q1KYC1"/>
<gene>
    <name evidence="2" type="ORF">Cgig2_026943</name>
</gene>
<organism evidence="2 3">
    <name type="scientific">Carnegiea gigantea</name>
    <dbReference type="NCBI Taxonomy" id="171969"/>
    <lineage>
        <taxon>Eukaryota</taxon>
        <taxon>Viridiplantae</taxon>
        <taxon>Streptophyta</taxon>
        <taxon>Embryophyta</taxon>
        <taxon>Tracheophyta</taxon>
        <taxon>Spermatophyta</taxon>
        <taxon>Magnoliopsida</taxon>
        <taxon>eudicotyledons</taxon>
        <taxon>Gunneridae</taxon>
        <taxon>Pentapetalae</taxon>
        <taxon>Caryophyllales</taxon>
        <taxon>Cactineae</taxon>
        <taxon>Cactaceae</taxon>
        <taxon>Cactoideae</taxon>
        <taxon>Echinocereeae</taxon>
        <taxon>Carnegiea</taxon>
    </lineage>
</organism>
<name>A0A9Q1KYC1_9CARY</name>
<dbReference type="OrthoDB" id="2015351at2759"/>
<evidence type="ECO:0000313" key="2">
    <source>
        <dbReference type="EMBL" id="KAJ8451134.1"/>
    </source>
</evidence>
<protein>
    <submittedName>
        <fullName evidence="2">Uncharacterized protein</fullName>
    </submittedName>
</protein>
<evidence type="ECO:0000313" key="3">
    <source>
        <dbReference type="Proteomes" id="UP001153076"/>
    </source>
</evidence>
<feature type="region of interest" description="Disordered" evidence="1">
    <location>
        <begin position="96"/>
        <end position="119"/>
    </location>
</feature>
<dbReference type="InterPro" id="IPR021659">
    <property type="entry name" value="NdhS"/>
</dbReference>
<keyword evidence="3" id="KW-1185">Reference proteome</keyword>
<dbReference type="PANTHER" id="PTHR35494:SF1">
    <property type="entry name" value="NAD(P)H-QUINONE OXIDOREDUCTASE SUBUNIT S, CHLOROPLASTIC"/>
    <property type="match status" value="1"/>
</dbReference>
<dbReference type="EMBL" id="JAKOGI010000011">
    <property type="protein sequence ID" value="KAJ8451134.1"/>
    <property type="molecule type" value="Genomic_DNA"/>
</dbReference>
<reference evidence="2" key="1">
    <citation type="submission" date="2022-04" db="EMBL/GenBank/DDBJ databases">
        <title>Carnegiea gigantea Genome sequencing and assembly v2.</title>
        <authorList>
            <person name="Copetti D."/>
            <person name="Sanderson M.J."/>
            <person name="Burquez A."/>
            <person name="Wojciechowski M.F."/>
        </authorList>
    </citation>
    <scope>NUCLEOTIDE SEQUENCE</scope>
    <source>
        <strain evidence="2">SGP5-SGP5p</strain>
        <tissue evidence="2">Aerial part</tissue>
    </source>
</reference>
<accession>A0A9Q1KYC1</accession>